<evidence type="ECO:0000256" key="1">
    <source>
        <dbReference type="ARBA" id="ARBA00022679"/>
    </source>
</evidence>
<reference evidence="3" key="1">
    <citation type="submission" date="2020-11" db="EMBL/GenBank/DDBJ databases">
        <authorList>
            <person name="Kim M.K."/>
        </authorList>
    </citation>
    <scope>NUCLEOTIDE SEQUENCE</scope>
    <source>
        <strain evidence="3">BT350</strain>
    </source>
</reference>
<dbReference type="PANTHER" id="PTHR44068">
    <property type="entry name" value="ZGC:194242"/>
    <property type="match status" value="1"/>
</dbReference>
<dbReference type="RefSeq" id="WP_196269777.1">
    <property type="nucleotide sequence ID" value="NZ_JADQDO010000001.1"/>
</dbReference>
<dbReference type="PANTHER" id="PTHR44068:SF11">
    <property type="entry name" value="GERANYL DIPHOSPHATE 2-C-METHYLTRANSFERASE"/>
    <property type="match status" value="1"/>
</dbReference>
<dbReference type="Proteomes" id="UP000599312">
    <property type="component" value="Unassembled WGS sequence"/>
</dbReference>
<dbReference type="InterPro" id="IPR050447">
    <property type="entry name" value="Erg6_SMT_methyltransf"/>
</dbReference>
<keyword evidence="4" id="KW-1185">Reference proteome</keyword>
<dbReference type="InterPro" id="IPR013216">
    <property type="entry name" value="Methyltransf_11"/>
</dbReference>
<gene>
    <name evidence="3" type="ORF">I2H38_00100</name>
</gene>
<feature type="domain" description="Methyltransferase type 11" evidence="2">
    <location>
        <begin position="70"/>
        <end position="167"/>
    </location>
</feature>
<dbReference type="AlphaFoldDB" id="A0A931BNK2"/>
<dbReference type="InterPro" id="IPR029063">
    <property type="entry name" value="SAM-dependent_MTases_sf"/>
</dbReference>
<dbReference type="SUPFAM" id="SSF53335">
    <property type="entry name" value="S-adenosyl-L-methionine-dependent methyltransferases"/>
    <property type="match status" value="1"/>
</dbReference>
<protein>
    <submittedName>
        <fullName evidence="3">Methyltransferase domain-containing protein</fullName>
    </submittedName>
</protein>
<organism evidence="3 4">
    <name type="scientific">Microvirga alba</name>
    <dbReference type="NCBI Taxonomy" id="2791025"/>
    <lineage>
        <taxon>Bacteria</taxon>
        <taxon>Pseudomonadati</taxon>
        <taxon>Pseudomonadota</taxon>
        <taxon>Alphaproteobacteria</taxon>
        <taxon>Hyphomicrobiales</taxon>
        <taxon>Methylobacteriaceae</taxon>
        <taxon>Microvirga</taxon>
    </lineage>
</organism>
<dbReference type="EMBL" id="JADQDO010000001">
    <property type="protein sequence ID" value="MBF9231768.1"/>
    <property type="molecule type" value="Genomic_DNA"/>
</dbReference>
<proteinExistence type="predicted"/>
<keyword evidence="3" id="KW-0489">Methyltransferase</keyword>
<accession>A0A931BNK2</accession>
<dbReference type="CDD" id="cd02440">
    <property type="entry name" value="AdoMet_MTases"/>
    <property type="match status" value="1"/>
</dbReference>
<evidence type="ECO:0000313" key="3">
    <source>
        <dbReference type="EMBL" id="MBF9231768.1"/>
    </source>
</evidence>
<keyword evidence="1" id="KW-0808">Transferase</keyword>
<dbReference type="GO" id="GO:0032259">
    <property type="term" value="P:methylation"/>
    <property type="evidence" value="ECO:0007669"/>
    <property type="project" value="UniProtKB-KW"/>
</dbReference>
<evidence type="ECO:0000313" key="4">
    <source>
        <dbReference type="Proteomes" id="UP000599312"/>
    </source>
</evidence>
<evidence type="ECO:0000259" key="2">
    <source>
        <dbReference type="Pfam" id="PF08241"/>
    </source>
</evidence>
<dbReference type="Gene3D" id="3.40.50.150">
    <property type="entry name" value="Vaccinia Virus protein VP39"/>
    <property type="match status" value="1"/>
</dbReference>
<name>A0A931BNK2_9HYPH</name>
<comment type="caution">
    <text evidence="3">The sequence shown here is derived from an EMBL/GenBank/DDBJ whole genome shotgun (WGS) entry which is preliminary data.</text>
</comment>
<sequence length="274" mass="30439">MPRRRDDIQEHYASPDIVERVLTAVAQVGRPAEPLSAEMLYQFDQLHGREIVATREHVARLHLRSGMHVLDVGSGIGGPARYIAMTHDVLVTGIDVTPEFVVTARDLTRRCGLENRINFHEADALAMPFPNDSFDAALCLYVAMNIPDKGQLCREIYRVLRPGARLVWSEVALGPVGPARFPLPWASVPAANFLVPPQVLRQILAKTGFRVLNLIDESQRFIAAPAPAGLTFPSERPTANQIVMGNDFLKRRENLILNLMEGRLLSILIEAQKA</sequence>
<dbReference type="GO" id="GO:0008757">
    <property type="term" value="F:S-adenosylmethionine-dependent methyltransferase activity"/>
    <property type="evidence" value="ECO:0007669"/>
    <property type="project" value="InterPro"/>
</dbReference>
<dbReference type="Pfam" id="PF08241">
    <property type="entry name" value="Methyltransf_11"/>
    <property type="match status" value="1"/>
</dbReference>